<comment type="caution">
    <text evidence="17">The sequence shown here is derived from an EMBL/GenBank/DDBJ whole genome shotgun (WGS) entry which is preliminary data.</text>
</comment>
<dbReference type="GO" id="GO:0016020">
    <property type="term" value="C:membrane"/>
    <property type="evidence" value="ECO:0007669"/>
    <property type="project" value="UniProtKB-SubCell"/>
</dbReference>
<dbReference type="InterPro" id="IPR003995">
    <property type="entry name" value="RTX_toxin_determinant-A"/>
</dbReference>
<feature type="region of interest" description="Disordered" evidence="15">
    <location>
        <begin position="678"/>
        <end position="701"/>
    </location>
</feature>
<dbReference type="InterPro" id="IPR034033">
    <property type="entry name" value="Serralysin-like"/>
</dbReference>
<evidence type="ECO:0000256" key="6">
    <source>
        <dbReference type="ARBA" id="ARBA00022656"/>
    </source>
</evidence>
<dbReference type="Pfam" id="PF08548">
    <property type="entry name" value="Peptidase_M10_C"/>
    <property type="match status" value="1"/>
</dbReference>
<feature type="compositionally biased region" description="Pro residues" evidence="15">
    <location>
        <begin position="681"/>
        <end position="693"/>
    </location>
</feature>
<sequence length="1053" mass="106565">MTTTTAVTASGTSYIDSLLHGQKWDGTTLTYAFPDAAANVGYSIDGAYFTALSGAEQTAFEAVLQAWARVSGLTFTEVAAADAATADISVYWYRSPDNLTARVVTFPDGTVEGGDIQLGSGINGGDLSSPGSYSHFIAMHELGHALGLKHPHEVEGSFPADTGMSVELSVMSYVSFTGGSVSSYSIADGSYPTAPMLNDIAAIQYLYGVNTNALTANLGDTTYTYDPGAAIIFQARWDGGGYDTLNFAGYGTDLSVDLRPGQWIDLGGQYAVLDTGDINVTPLGNIAIPYLHEGNTAYLIEAAYGGSGNDLIVGNEANNLLRGNGGNDTLRGGAGTDTLVGSAGQDTFDFTDGAASSNTVSDFTADDTIVLRDAVVGGIVRGNDGATLAQGEVSFAWNGVYNVLYVGLDATAGSDLQIVLANSTVFDNLSLSGNTISFIADTVAPEFLSGTGPADNAVGVARDATPTLIFNEEVSAGTGEFIIYNVTNPSVVKTIAANSAAVTGWGTYRLTIDIDPDGLTPLPYGAEIAIMWDESAVRDLAGNPLAENTSETLYSFTANVGPTATASAANVAHTAAGQTSYSFTVTYSDADGTIDDTSIDTNDVTVTAPDTSTLTVTGAVWNGDTNTATYTVEVPGGNGWEAALEGTYTIGLVEGEVTDNHGDGVAGNANADSFTVDLTVPPTPDPGPGPSLPPSTDTSVGGVDVATRYSTDASGRQIETVTITPNGGQQTTQGVPLIGTANNPVLSGTLPSTVSITVTGPSATVANSALGGGLLAEVPSGIVLPQGVTLPVLSTVNPDAPANGVIRVITLTPSGTGDTGPIVIEGSPDSGQASAIVLDARNLPAGTPIQLNNVDIAIISGDVVVSGGAGSNIVLGDAGSQNIVLGEGNDHLNGGDGNDTIGSATGSDTLLGGEGEDSVFGGMNGDSIEGGEGNDILRGGKGHDSLNGGAGDDILYSGFGDDTLTGGEGADLFVLRGFDANFAGAVLTTTITDFAQGTDRFAMENVSVAALEAALALQSVTEAGVVIEVAGATLTFIGISQLTAADIDQSFYA</sequence>
<dbReference type="InterPro" id="IPR018511">
    <property type="entry name" value="Hemolysin-typ_Ca-bd_CS"/>
</dbReference>
<evidence type="ECO:0000256" key="12">
    <source>
        <dbReference type="ARBA" id="ARBA00022833"/>
    </source>
</evidence>
<dbReference type="InterPro" id="IPR032812">
    <property type="entry name" value="SbsA_Ig"/>
</dbReference>
<dbReference type="SMART" id="SM00235">
    <property type="entry name" value="ZnMc"/>
    <property type="match status" value="1"/>
</dbReference>
<dbReference type="GO" id="GO:0005615">
    <property type="term" value="C:extracellular space"/>
    <property type="evidence" value="ECO:0007669"/>
    <property type="project" value="InterPro"/>
</dbReference>
<evidence type="ECO:0000313" key="17">
    <source>
        <dbReference type="EMBL" id="RKQ70535.1"/>
    </source>
</evidence>
<evidence type="ECO:0000256" key="9">
    <source>
        <dbReference type="ARBA" id="ARBA00022729"/>
    </source>
</evidence>
<dbReference type="GO" id="GO:0031012">
    <property type="term" value="C:extracellular matrix"/>
    <property type="evidence" value="ECO:0007669"/>
    <property type="project" value="InterPro"/>
</dbReference>
<evidence type="ECO:0000256" key="13">
    <source>
        <dbReference type="ARBA" id="ARBA00023026"/>
    </source>
</evidence>
<evidence type="ECO:0000313" key="18">
    <source>
        <dbReference type="Proteomes" id="UP000277424"/>
    </source>
</evidence>
<evidence type="ECO:0000256" key="4">
    <source>
        <dbReference type="ARBA" id="ARBA00009490"/>
    </source>
</evidence>
<keyword evidence="9" id="KW-0732">Signal</keyword>
<dbReference type="GO" id="GO:0090729">
    <property type="term" value="F:toxin activity"/>
    <property type="evidence" value="ECO:0007669"/>
    <property type="project" value="UniProtKB-KW"/>
</dbReference>
<evidence type="ECO:0000256" key="11">
    <source>
        <dbReference type="ARBA" id="ARBA00022801"/>
    </source>
</evidence>
<comment type="cofactor">
    <cofactor evidence="1">
        <name>Ca(2+)</name>
        <dbReference type="ChEBI" id="CHEBI:29108"/>
    </cofactor>
</comment>
<dbReference type="GO" id="GO:0006508">
    <property type="term" value="P:proteolysis"/>
    <property type="evidence" value="ECO:0007669"/>
    <property type="project" value="UniProtKB-KW"/>
</dbReference>
<reference evidence="17 18" key="1">
    <citation type="submission" date="2018-10" db="EMBL/GenBank/DDBJ databases">
        <title>Comparative analysis of microorganisms from saline springs in Andes Mountain Range, Colombia.</title>
        <authorList>
            <person name="Rubin E."/>
        </authorList>
    </citation>
    <scope>NUCLEOTIDE SEQUENCE [LARGE SCALE GENOMIC DNA]</scope>
    <source>
        <strain evidence="17 18">USBA 36</strain>
    </source>
</reference>
<dbReference type="InterPro" id="IPR013858">
    <property type="entry name" value="Peptidase_M10B_C"/>
</dbReference>
<dbReference type="CDD" id="cd04277">
    <property type="entry name" value="ZnMc_serralysin_like"/>
    <property type="match status" value="1"/>
</dbReference>
<comment type="similarity">
    <text evidence="4">Belongs to the peptidase M10B family.</text>
</comment>
<comment type="subcellular location">
    <subcellularLocation>
        <location evidence="2">Membrane</location>
    </subcellularLocation>
    <subcellularLocation>
        <location evidence="3">Secreted</location>
    </subcellularLocation>
</comment>
<dbReference type="GO" id="GO:0005509">
    <property type="term" value="F:calcium ion binding"/>
    <property type="evidence" value="ECO:0007669"/>
    <property type="project" value="InterPro"/>
</dbReference>
<dbReference type="Pfam" id="PF13205">
    <property type="entry name" value="Big_5"/>
    <property type="match status" value="1"/>
</dbReference>
<dbReference type="EMBL" id="RBIG01000002">
    <property type="protein sequence ID" value="RKQ70535.1"/>
    <property type="molecule type" value="Genomic_DNA"/>
</dbReference>
<evidence type="ECO:0000256" key="7">
    <source>
        <dbReference type="ARBA" id="ARBA00022670"/>
    </source>
</evidence>
<dbReference type="PANTHER" id="PTHR38340">
    <property type="entry name" value="S-LAYER PROTEIN"/>
    <property type="match status" value="1"/>
</dbReference>
<dbReference type="Proteomes" id="UP000277424">
    <property type="component" value="Unassembled WGS sequence"/>
</dbReference>
<evidence type="ECO:0000256" key="2">
    <source>
        <dbReference type="ARBA" id="ARBA00004370"/>
    </source>
</evidence>
<keyword evidence="7" id="KW-0645">Protease</keyword>
<organism evidence="17 18">
    <name type="scientific">Oceanibaculum indicum</name>
    <dbReference type="NCBI Taxonomy" id="526216"/>
    <lineage>
        <taxon>Bacteria</taxon>
        <taxon>Pseudomonadati</taxon>
        <taxon>Pseudomonadota</taxon>
        <taxon>Alphaproteobacteria</taxon>
        <taxon>Rhodospirillales</taxon>
        <taxon>Oceanibaculaceae</taxon>
        <taxon>Oceanibaculum</taxon>
    </lineage>
</organism>
<dbReference type="PANTHER" id="PTHR38340:SF1">
    <property type="entry name" value="S-LAYER PROTEIN"/>
    <property type="match status" value="1"/>
</dbReference>
<dbReference type="InterPro" id="IPR001818">
    <property type="entry name" value="Pept_M10_metallopeptidase"/>
</dbReference>
<dbReference type="Gene3D" id="2.150.10.10">
    <property type="entry name" value="Serralysin-like metalloprotease, C-terminal"/>
    <property type="match status" value="3"/>
</dbReference>
<keyword evidence="6" id="KW-0800">Toxin</keyword>
<name>A0A420WHY8_9PROT</name>
<evidence type="ECO:0000256" key="3">
    <source>
        <dbReference type="ARBA" id="ARBA00004613"/>
    </source>
</evidence>
<dbReference type="Pfam" id="PF00353">
    <property type="entry name" value="HemolysinCabind"/>
    <property type="match status" value="4"/>
</dbReference>
<dbReference type="InterPro" id="IPR011049">
    <property type="entry name" value="Serralysin-like_metalloprot_C"/>
</dbReference>
<dbReference type="GO" id="GO:0004222">
    <property type="term" value="F:metalloendopeptidase activity"/>
    <property type="evidence" value="ECO:0007669"/>
    <property type="project" value="InterPro"/>
</dbReference>
<evidence type="ECO:0000256" key="1">
    <source>
        <dbReference type="ARBA" id="ARBA00001913"/>
    </source>
</evidence>
<evidence type="ECO:0000256" key="10">
    <source>
        <dbReference type="ARBA" id="ARBA00022737"/>
    </source>
</evidence>
<keyword evidence="11" id="KW-0378">Hydrolase</keyword>
<dbReference type="SUPFAM" id="SSF51120">
    <property type="entry name" value="beta-Roll"/>
    <property type="match status" value="2"/>
</dbReference>
<dbReference type="GO" id="GO:0008270">
    <property type="term" value="F:zinc ion binding"/>
    <property type="evidence" value="ECO:0007669"/>
    <property type="project" value="InterPro"/>
</dbReference>
<evidence type="ECO:0000256" key="8">
    <source>
        <dbReference type="ARBA" id="ARBA00022723"/>
    </source>
</evidence>
<dbReference type="AlphaFoldDB" id="A0A420WHY8"/>
<gene>
    <name evidence="17" type="ORF">BCL74_2483</name>
</gene>
<dbReference type="PRINTS" id="PR01488">
    <property type="entry name" value="RTXTOXINA"/>
</dbReference>
<dbReference type="RefSeq" id="WP_183077962.1">
    <property type="nucleotide sequence ID" value="NZ_RBIG01000002.1"/>
</dbReference>
<accession>A0A420WHY8</accession>
<dbReference type="Pfam" id="PF00413">
    <property type="entry name" value="Peptidase_M10"/>
    <property type="match status" value="1"/>
</dbReference>
<dbReference type="PRINTS" id="PR00313">
    <property type="entry name" value="CABNDNGRPT"/>
</dbReference>
<dbReference type="InterPro" id="IPR001343">
    <property type="entry name" value="Hemolysn_Ca-bd"/>
</dbReference>
<evidence type="ECO:0000256" key="15">
    <source>
        <dbReference type="SAM" id="MobiDB-lite"/>
    </source>
</evidence>
<keyword evidence="14" id="KW-0472">Membrane</keyword>
<feature type="region of interest" description="Disordered" evidence="15">
    <location>
        <begin position="889"/>
        <end position="916"/>
    </location>
</feature>
<dbReference type="InterPro" id="IPR024079">
    <property type="entry name" value="MetalloPept_cat_dom_sf"/>
</dbReference>
<feature type="domain" description="Peptidase metallopeptidase" evidence="16">
    <location>
        <begin position="20"/>
        <end position="209"/>
    </location>
</feature>
<evidence type="ECO:0000256" key="14">
    <source>
        <dbReference type="ARBA" id="ARBA00023136"/>
    </source>
</evidence>
<evidence type="ECO:0000256" key="5">
    <source>
        <dbReference type="ARBA" id="ARBA00022525"/>
    </source>
</evidence>
<dbReference type="Gene3D" id="3.40.390.10">
    <property type="entry name" value="Collagenase (Catalytic Domain)"/>
    <property type="match status" value="1"/>
</dbReference>
<keyword evidence="12" id="KW-0862">Zinc</keyword>
<protein>
    <submittedName>
        <fullName evidence="17">Hemolysin type calcium-binding protein</fullName>
    </submittedName>
</protein>
<evidence type="ECO:0000259" key="16">
    <source>
        <dbReference type="SMART" id="SM00235"/>
    </source>
</evidence>
<keyword evidence="10" id="KW-0677">Repeat</keyword>
<proteinExistence type="inferred from homology"/>
<dbReference type="SUPFAM" id="SSF55486">
    <property type="entry name" value="Metalloproteases ('zincins'), catalytic domain"/>
    <property type="match status" value="1"/>
</dbReference>
<keyword evidence="5" id="KW-0964">Secreted</keyword>
<keyword evidence="13" id="KW-0843">Virulence</keyword>
<dbReference type="InterPro" id="IPR006026">
    <property type="entry name" value="Peptidase_Metallo"/>
</dbReference>
<dbReference type="PROSITE" id="PS00330">
    <property type="entry name" value="HEMOLYSIN_CALCIUM"/>
    <property type="match status" value="2"/>
</dbReference>
<keyword evidence="8" id="KW-0479">Metal-binding</keyword>
<dbReference type="InterPro" id="IPR050557">
    <property type="entry name" value="RTX_toxin/Mannuronan_C5-epim"/>
</dbReference>